<gene>
    <name evidence="2" type="ORF">GO014_16785</name>
</gene>
<dbReference type="Proteomes" id="UP000438106">
    <property type="component" value="Unassembled WGS sequence"/>
</dbReference>
<keyword evidence="3" id="KW-1185">Reference proteome</keyword>
<sequence length="352" mass="37631">MACLSARFAENPARRAKWGRFSRKQFVLTKAFFSSGDVIADRRADYARMLDEQGDCAAAAELMEQALEMVPDWAAGWDLAGSFHEKAGNVSNAIAAWRRLEALDDAGVFGARLKLAAHDAGPAGEGTAVGYVEALFDQYAPQFEESLVGRLGYRVPDLLDALVAEETTRLGLSGFERALDLGCGTGLMGERLRGKVRHLEGVDISAAMIAETARKGIYDSLAKAELVATLNARRADVDLVTAADVLIYCGALQPVLSALMPALRPGGLVAFSLEAHEGEEPLFLRPSLRYAHGVQATRDALVIAGLEVLRFETAVLRFDRGAPITGILVVARKPVVDMTAANDEAEGGDVAA</sequence>
<keyword evidence="2" id="KW-0808">Transferase</keyword>
<dbReference type="EMBL" id="WQRF01000008">
    <property type="protein sequence ID" value="MVT00683.1"/>
    <property type="molecule type" value="Genomic_DNA"/>
</dbReference>
<comment type="caution">
    <text evidence="2">The sequence shown here is derived from an EMBL/GenBank/DDBJ whole genome shotgun (WGS) entry which is preliminary data.</text>
</comment>
<organism evidence="2 3">
    <name type="scientific">Devosia marina</name>
    <dbReference type="NCBI Taxonomy" id="2683198"/>
    <lineage>
        <taxon>Bacteria</taxon>
        <taxon>Pseudomonadati</taxon>
        <taxon>Pseudomonadota</taxon>
        <taxon>Alphaproteobacteria</taxon>
        <taxon>Hyphomicrobiales</taxon>
        <taxon>Devosiaceae</taxon>
        <taxon>Devosia</taxon>
    </lineage>
</organism>
<dbReference type="PANTHER" id="PTHR43861">
    <property type="entry name" value="TRANS-ACONITATE 2-METHYLTRANSFERASE-RELATED"/>
    <property type="match status" value="1"/>
</dbReference>
<reference evidence="2 3" key="1">
    <citation type="submission" date="2019-12" db="EMBL/GenBank/DDBJ databases">
        <title>Devosia maris sp. nov., isolated from the deep seawater.</title>
        <authorList>
            <person name="Liu Y."/>
        </authorList>
    </citation>
    <scope>NUCLEOTIDE SEQUENCE [LARGE SCALE GENOMIC DNA]</scope>
    <source>
        <strain evidence="2 3">L53-10-65</strain>
    </source>
</reference>
<accession>A0A7X3FUW8</accession>
<dbReference type="Pfam" id="PF08242">
    <property type="entry name" value="Methyltransf_12"/>
    <property type="match status" value="1"/>
</dbReference>
<evidence type="ECO:0000313" key="3">
    <source>
        <dbReference type="Proteomes" id="UP000438106"/>
    </source>
</evidence>
<dbReference type="Gene3D" id="3.40.50.150">
    <property type="entry name" value="Vaccinia Virus protein VP39"/>
    <property type="match status" value="1"/>
</dbReference>
<dbReference type="GO" id="GO:0008168">
    <property type="term" value="F:methyltransferase activity"/>
    <property type="evidence" value="ECO:0007669"/>
    <property type="project" value="UniProtKB-KW"/>
</dbReference>
<dbReference type="SUPFAM" id="SSF48452">
    <property type="entry name" value="TPR-like"/>
    <property type="match status" value="1"/>
</dbReference>
<protein>
    <submittedName>
        <fullName evidence="2">Methyltransferase</fullName>
    </submittedName>
</protein>
<keyword evidence="2" id="KW-0489">Methyltransferase</keyword>
<dbReference type="Gene3D" id="1.25.40.10">
    <property type="entry name" value="Tetratricopeptide repeat domain"/>
    <property type="match status" value="1"/>
</dbReference>
<dbReference type="GO" id="GO:0032259">
    <property type="term" value="P:methylation"/>
    <property type="evidence" value="ECO:0007669"/>
    <property type="project" value="UniProtKB-KW"/>
</dbReference>
<dbReference type="SUPFAM" id="SSF53335">
    <property type="entry name" value="S-adenosyl-L-methionine-dependent methyltransferases"/>
    <property type="match status" value="1"/>
</dbReference>
<evidence type="ECO:0000313" key="2">
    <source>
        <dbReference type="EMBL" id="MVT00683.1"/>
    </source>
</evidence>
<evidence type="ECO:0000259" key="1">
    <source>
        <dbReference type="Pfam" id="PF08242"/>
    </source>
</evidence>
<proteinExistence type="predicted"/>
<dbReference type="InterPro" id="IPR013217">
    <property type="entry name" value="Methyltransf_12"/>
</dbReference>
<name>A0A7X3FUW8_9HYPH</name>
<dbReference type="AlphaFoldDB" id="A0A7X3FUW8"/>
<dbReference type="InterPro" id="IPR029063">
    <property type="entry name" value="SAM-dependent_MTases_sf"/>
</dbReference>
<dbReference type="InterPro" id="IPR011990">
    <property type="entry name" value="TPR-like_helical_dom_sf"/>
</dbReference>
<dbReference type="CDD" id="cd02440">
    <property type="entry name" value="AdoMet_MTases"/>
    <property type="match status" value="1"/>
</dbReference>
<feature type="domain" description="Methyltransferase type 12" evidence="1">
    <location>
        <begin position="179"/>
        <end position="268"/>
    </location>
</feature>